<dbReference type="EMBL" id="ADLW01000019">
    <property type="protein sequence ID" value="EGK04980.1"/>
    <property type="molecule type" value="Genomic_DNA"/>
</dbReference>
<dbReference type="AlphaFoldDB" id="F8X4H4"/>
<proteinExistence type="predicted"/>
<reference evidence="1 2" key="1">
    <citation type="submission" date="2011-04" db="EMBL/GenBank/DDBJ databases">
        <title>The Genome Sequence of Dysgonomonas mossii DSM 22836.</title>
        <authorList>
            <consortium name="The Broad Institute Genome Sequencing Platform"/>
            <person name="Earl A."/>
            <person name="Ward D."/>
            <person name="Feldgarden M."/>
            <person name="Gevers D."/>
            <person name="Pudlo N."/>
            <person name="Martens E."/>
            <person name="Allen-Vercoe E."/>
            <person name="Young S.K."/>
            <person name="Zeng Q."/>
            <person name="Gargeya S."/>
            <person name="Fitzgerald M."/>
            <person name="Haas B."/>
            <person name="Abouelleil A."/>
            <person name="Alvarado L."/>
            <person name="Arachchi H.M."/>
            <person name="Berlin A."/>
            <person name="Brown A."/>
            <person name="Chapman S.B."/>
            <person name="Chen Z."/>
            <person name="Dunbar C."/>
            <person name="Freedman E."/>
            <person name="Gearin G."/>
            <person name="Gellesch M."/>
            <person name="Goldberg J."/>
            <person name="Griggs A."/>
            <person name="Gujja S."/>
            <person name="Heiman D."/>
            <person name="Howarth C."/>
            <person name="Larson L."/>
            <person name="Lui A."/>
            <person name="MacDonald P.J.P."/>
            <person name="Mehta T."/>
            <person name="Montmayeur A."/>
            <person name="Murphy C."/>
            <person name="Neiman D."/>
            <person name="Pearson M."/>
            <person name="Priest M."/>
            <person name="Roberts A."/>
            <person name="Saif S."/>
            <person name="Shea T."/>
            <person name="Shenoy N."/>
            <person name="Sisk P."/>
            <person name="Stolte C."/>
            <person name="Sykes S."/>
            <person name="Yandava C."/>
            <person name="Wortman J."/>
            <person name="Nusbaum C."/>
            <person name="Birren B."/>
        </authorList>
    </citation>
    <scope>NUCLEOTIDE SEQUENCE [LARGE SCALE GENOMIC DNA]</scope>
    <source>
        <strain evidence="1 2">DSM 22836</strain>
    </source>
</reference>
<name>F8X4H4_9BACT</name>
<protein>
    <submittedName>
        <fullName evidence="1">Uncharacterized protein</fullName>
    </submittedName>
</protein>
<sequence length="45" mass="5188">MTKESENTNFSNTRVYQCEDLTPSNIIDKFLLDIKNIFSINTSDS</sequence>
<evidence type="ECO:0000313" key="2">
    <source>
        <dbReference type="Proteomes" id="UP000006420"/>
    </source>
</evidence>
<dbReference type="STRING" id="742767.HMPREF9456_03133"/>
<dbReference type="HOGENOM" id="CLU_3199078_0_0_10"/>
<gene>
    <name evidence="1" type="ORF">HMPREF9456_03133</name>
</gene>
<dbReference type="Proteomes" id="UP000006420">
    <property type="component" value="Unassembled WGS sequence"/>
</dbReference>
<evidence type="ECO:0000313" key="1">
    <source>
        <dbReference type="EMBL" id="EGK04980.1"/>
    </source>
</evidence>
<accession>F8X4H4</accession>
<keyword evidence="2" id="KW-1185">Reference proteome</keyword>
<comment type="caution">
    <text evidence="1">The sequence shown here is derived from an EMBL/GenBank/DDBJ whole genome shotgun (WGS) entry which is preliminary data.</text>
</comment>
<organism evidence="1 2">
    <name type="scientific">Dysgonomonas mossii DSM 22836</name>
    <dbReference type="NCBI Taxonomy" id="742767"/>
    <lineage>
        <taxon>Bacteria</taxon>
        <taxon>Pseudomonadati</taxon>
        <taxon>Bacteroidota</taxon>
        <taxon>Bacteroidia</taxon>
        <taxon>Bacteroidales</taxon>
        <taxon>Dysgonomonadaceae</taxon>
        <taxon>Dysgonomonas</taxon>
    </lineage>
</organism>